<evidence type="ECO:0000313" key="1">
    <source>
        <dbReference type="EMBL" id="KAF8771327.1"/>
    </source>
</evidence>
<proteinExistence type="predicted"/>
<protein>
    <submittedName>
        <fullName evidence="1">Uncharacterized protein</fullName>
    </submittedName>
</protein>
<accession>A0A8T0EF41</accession>
<evidence type="ECO:0000313" key="2">
    <source>
        <dbReference type="Proteomes" id="UP000807504"/>
    </source>
</evidence>
<dbReference type="Proteomes" id="UP000807504">
    <property type="component" value="Unassembled WGS sequence"/>
</dbReference>
<reference evidence="1" key="1">
    <citation type="journal article" date="2020" name="bioRxiv">
        <title>Chromosome-level reference genome of the European wasp spider Argiope bruennichi: a resource for studies on range expansion and evolutionary adaptation.</title>
        <authorList>
            <person name="Sheffer M.M."/>
            <person name="Hoppe A."/>
            <person name="Krehenwinkel H."/>
            <person name="Uhl G."/>
            <person name="Kuss A.W."/>
            <person name="Jensen L."/>
            <person name="Jensen C."/>
            <person name="Gillespie R.G."/>
            <person name="Hoff K.J."/>
            <person name="Prost S."/>
        </authorList>
    </citation>
    <scope>NUCLEOTIDE SEQUENCE</scope>
</reference>
<dbReference type="EMBL" id="JABXBU010002228">
    <property type="protein sequence ID" value="KAF8771327.1"/>
    <property type="molecule type" value="Genomic_DNA"/>
</dbReference>
<name>A0A8T0EF41_ARGBR</name>
<sequence>MKQQMVPTLKSIATLKMAVLLHNNPELQNFSKLRRSKVFYIKWEQLIYSLLPKLLIPTNLHKAVCAAAWNVGWEIRDKNMQFHLIHVAASSTPEKHCQCLKGLLTGIYQWTPSGEIDVRETVQAIVEDRRVDIAFRYSLARIHVLEKESTSLWNQMSESERHSLITIDLMYNLMDMTKASLIPDGFEWYFFANFRNWAQNEIIRQGNWVTFHYKAYGLLKRFSYDTGNRRFMYDVPVGSMLWHLDSDAYDKCIEKMDEDLGFIITDNRISRLAIVKSFVSETFRAARQRFIAATTHIWSSL</sequence>
<reference evidence="1" key="2">
    <citation type="submission" date="2020-06" db="EMBL/GenBank/DDBJ databases">
        <authorList>
            <person name="Sheffer M."/>
        </authorList>
    </citation>
    <scope>NUCLEOTIDE SEQUENCE</scope>
</reference>
<keyword evidence="2" id="KW-1185">Reference proteome</keyword>
<gene>
    <name evidence="1" type="ORF">HNY73_018764</name>
</gene>
<organism evidence="1 2">
    <name type="scientific">Argiope bruennichi</name>
    <name type="common">Wasp spider</name>
    <name type="synonym">Aranea bruennichi</name>
    <dbReference type="NCBI Taxonomy" id="94029"/>
    <lineage>
        <taxon>Eukaryota</taxon>
        <taxon>Metazoa</taxon>
        <taxon>Ecdysozoa</taxon>
        <taxon>Arthropoda</taxon>
        <taxon>Chelicerata</taxon>
        <taxon>Arachnida</taxon>
        <taxon>Araneae</taxon>
        <taxon>Araneomorphae</taxon>
        <taxon>Entelegynae</taxon>
        <taxon>Araneoidea</taxon>
        <taxon>Araneidae</taxon>
        <taxon>Argiope</taxon>
    </lineage>
</organism>
<dbReference type="AlphaFoldDB" id="A0A8T0EF41"/>
<comment type="caution">
    <text evidence="1">The sequence shown here is derived from an EMBL/GenBank/DDBJ whole genome shotgun (WGS) entry which is preliminary data.</text>
</comment>